<name>A0AA36F9L4_OCTVU</name>
<accession>A0AA36F9L4</accession>
<dbReference type="EMBL" id="OX597823">
    <property type="protein sequence ID" value="CAI9729289.1"/>
    <property type="molecule type" value="Genomic_DNA"/>
</dbReference>
<organism evidence="1 2">
    <name type="scientific">Octopus vulgaris</name>
    <name type="common">Common octopus</name>
    <dbReference type="NCBI Taxonomy" id="6645"/>
    <lineage>
        <taxon>Eukaryota</taxon>
        <taxon>Metazoa</taxon>
        <taxon>Spiralia</taxon>
        <taxon>Lophotrochozoa</taxon>
        <taxon>Mollusca</taxon>
        <taxon>Cephalopoda</taxon>
        <taxon>Coleoidea</taxon>
        <taxon>Octopodiformes</taxon>
        <taxon>Octopoda</taxon>
        <taxon>Incirrata</taxon>
        <taxon>Octopodidae</taxon>
        <taxon>Octopus</taxon>
    </lineage>
</organism>
<keyword evidence="2" id="KW-1185">Reference proteome</keyword>
<evidence type="ECO:0000313" key="1">
    <source>
        <dbReference type="EMBL" id="CAI9729289.1"/>
    </source>
</evidence>
<gene>
    <name evidence="1" type="ORF">OCTVUL_1B009767</name>
</gene>
<sequence>MTVFCAFDTGGIEERIHVQNRDLSQIIPQIGLLYRKPGSLSKDIVPIPDKKLVPVKFFEEYHKGDNIITSSGIHWDLTGLKQRC</sequence>
<protein>
    <submittedName>
        <fullName evidence="1">Uncharacterized protein</fullName>
    </submittedName>
</protein>
<dbReference type="AlphaFoldDB" id="A0AA36F9L4"/>
<evidence type="ECO:0000313" key="2">
    <source>
        <dbReference type="Proteomes" id="UP001162480"/>
    </source>
</evidence>
<proteinExistence type="predicted"/>
<dbReference type="Proteomes" id="UP001162480">
    <property type="component" value="Chromosome 10"/>
</dbReference>
<reference evidence="1" key="1">
    <citation type="submission" date="2023-08" db="EMBL/GenBank/DDBJ databases">
        <authorList>
            <person name="Alioto T."/>
            <person name="Alioto T."/>
            <person name="Gomez Garrido J."/>
        </authorList>
    </citation>
    <scope>NUCLEOTIDE SEQUENCE</scope>
</reference>